<dbReference type="GO" id="GO:0016042">
    <property type="term" value="P:lipid catabolic process"/>
    <property type="evidence" value="ECO:0007669"/>
    <property type="project" value="UniProtKB-UniRule"/>
</dbReference>
<dbReference type="GO" id="GO:0006631">
    <property type="term" value="P:fatty acid metabolic process"/>
    <property type="evidence" value="ECO:0007669"/>
    <property type="project" value="TreeGrafter"/>
</dbReference>
<dbReference type="PANTHER" id="PTHR24185">
    <property type="entry name" value="CALCIUM-INDEPENDENT PHOSPHOLIPASE A2-GAMMA"/>
    <property type="match status" value="1"/>
</dbReference>
<dbReference type="InterPro" id="IPR002641">
    <property type="entry name" value="PNPLA_dom"/>
</dbReference>
<keyword evidence="3 4" id="KW-0443">Lipid metabolism</keyword>
<dbReference type="Gene3D" id="3.40.1090.10">
    <property type="entry name" value="Cytosolic phospholipase A2 catalytic domain"/>
    <property type="match status" value="1"/>
</dbReference>
<dbReference type="GO" id="GO:0016020">
    <property type="term" value="C:membrane"/>
    <property type="evidence" value="ECO:0007669"/>
    <property type="project" value="TreeGrafter"/>
</dbReference>
<protein>
    <submittedName>
        <fullName evidence="6">COG3621 Patatin</fullName>
    </submittedName>
</protein>
<feature type="active site" description="Nucleophile" evidence="4">
    <location>
        <position position="50"/>
    </location>
</feature>
<evidence type="ECO:0000256" key="3">
    <source>
        <dbReference type="ARBA" id="ARBA00023098"/>
    </source>
</evidence>
<dbReference type="PROSITE" id="PS51635">
    <property type="entry name" value="PNPLA"/>
    <property type="match status" value="1"/>
</dbReference>
<feature type="short sequence motif" description="DGA/G" evidence="4">
    <location>
        <begin position="199"/>
        <end position="201"/>
    </location>
</feature>
<dbReference type="InterPro" id="IPR016035">
    <property type="entry name" value="Acyl_Trfase/lysoPLipase"/>
</dbReference>
<feature type="short sequence motif" description="GXGXXG" evidence="4">
    <location>
        <begin position="13"/>
        <end position="18"/>
    </location>
</feature>
<name>A0A6J5RJU6_9CAUD</name>
<evidence type="ECO:0000259" key="5">
    <source>
        <dbReference type="PROSITE" id="PS51635"/>
    </source>
</evidence>
<feature type="active site" description="Proton acceptor" evidence="4">
    <location>
        <position position="199"/>
    </location>
</feature>
<keyword evidence="1 4" id="KW-0378">Hydrolase</keyword>
<dbReference type="GO" id="GO:0004620">
    <property type="term" value="F:phospholipase activity"/>
    <property type="evidence" value="ECO:0007669"/>
    <property type="project" value="TreeGrafter"/>
</dbReference>
<proteinExistence type="predicted"/>
<dbReference type="Pfam" id="PF01734">
    <property type="entry name" value="Patatin"/>
    <property type="match status" value="1"/>
</dbReference>
<feature type="short sequence motif" description="GXSXG" evidence="4">
    <location>
        <begin position="48"/>
        <end position="52"/>
    </location>
</feature>
<sequence>MSNNNCRLLSFDGGGMKGLFSAYFMKYFCQDAGIPGNEIYKHFDIISGTSIGGIQALAYAKGMSPDDMIDFFITKGPLIFSPPVSTLQKINTLLYEDESFYSNTVLKQQLANVFGTTKMFQLKTNVLITSVEVFLTNIPDVGESLSNFRPVFFSNVNLPGFEGQNYLIQDVALATSAAPLYFPAVTIPEVTTPNAKFIDGGTYMNNTAAGIWALSNAIHPSSDRVSLLSVGTGLGTIGLFDPQPVPPPTKVMLHHEEYKEFLATKGYTNTEINDILKSIVPDFGNVYLLLDLVSLEITGPQEAINKQLQLQALYGSKINNKDLFYYRFNTVFDPTKDTELDSTTPEFLAYMQQAAQEQYSKDRLKIASFIQKLNF</sequence>
<dbReference type="EMBL" id="LR797257">
    <property type="protein sequence ID" value="CAB4197289.1"/>
    <property type="molecule type" value="Genomic_DNA"/>
</dbReference>
<evidence type="ECO:0000256" key="2">
    <source>
        <dbReference type="ARBA" id="ARBA00022963"/>
    </source>
</evidence>
<keyword evidence="2 4" id="KW-0442">Lipid degradation</keyword>
<dbReference type="CDD" id="cd07199">
    <property type="entry name" value="Pat17_PNPLA8_PNPLA9_like"/>
    <property type="match status" value="1"/>
</dbReference>
<organism evidence="6">
    <name type="scientific">uncultured Caudovirales phage</name>
    <dbReference type="NCBI Taxonomy" id="2100421"/>
    <lineage>
        <taxon>Viruses</taxon>
        <taxon>Duplodnaviria</taxon>
        <taxon>Heunggongvirae</taxon>
        <taxon>Uroviricota</taxon>
        <taxon>Caudoviricetes</taxon>
        <taxon>Peduoviridae</taxon>
        <taxon>Maltschvirus</taxon>
        <taxon>Maltschvirus maltsch</taxon>
    </lineage>
</organism>
<evidence type="ECO:0000313" key="6">
    <source>
        <dbReference type="EMBL" id="CAB4197289.1"/>
    </source>
</evidence>
<reference evidence="6" key="1">
    <citation type="submission" date="2020-05" db="EMBL/GenBank/DDBJ databases">
        <authorList>
            <person name="Chiriac C."/>
            <person name="Salcher M."/>
            <person name="Ghai R."/>
            <person name="Kavagutti S V."/>
        </authorList>
    </citation>
    <scope>NUCLEOTIDE SEQUENCE</scope>
</reference>
<accession>A0A6J5RJU6</accession>
<dbReference type="PANTHER" id="PTHR24185:SF1">
    <property type="entry name" value="CALCIUM-INDEPENDENT PHOSPHOLIPASE A2-GAMMA"/>
    <property type="match status" value="1"/>
</dbReference>
<feature type="domain" description="PNPLA" evidence="5">
    <location>
        <begin position="9"/>
        <end position="212"/>
    </location>
</feature>
<gene>
    <name evidence="6" type="ORF">UFOVP1311_6</name>
</gene>
<evidence type="ECO:0000256" key="1">
    <source>
        <dbReference type="ARBA" id="ARBA00022801"/>
    </source>
</evidence>
<evidence type="ECO:0000256" key="4">
    <source>
        <dbReference type="PROSITE-ProRule" id="PRU01161"/>
    </source>
</evidence>
<dbReference type="SUPFAM" id="SSF52151">
    <property type="entry name" value="FabD/lysophospholipase-like"/>
    <property type="match status" value="1"/>
</dbReference>